<dbReference type="Proteomes" id="UP001515500">
    <property type="component" value="Chromosome 19"/>
</dbReference>
<reference evidence="3" key="1">
    <citation type="submission" date="2025-08" db="UniProtKB">
        <authorList>
            <consortium name="RefSeq"/>
        </authorList>
    </citation>
    <scope>IDENTIFICATION</scope>
</reference>
<accession>A0AB40D2X6</accession>
<sequence length="133" mass="15478">MRKRFALDVEDGKTVEQLQQMIKVELLMVGRKVLVVGGVEMEDAQRTLRDYGVVEGTEVVVLLMIKVNVRGYKKTEKIIDVEVNMTDNVSELRKKLKRLKDLHQLAWLDVGFVFIHKQQAMDEGRPFLWHEVN</sequence>
<dbReference type="PROSITE" id="PS50053">
    <property type="entry name" value="UBIQUITIN_2"/>
    <property type="match status" value="1"/>
</dbReference>
<keyword evidence="2" id="KW-1185">Reference proteome</keyword>
<protein>
    <submittedName>
        <fullName evidence="3">Uncharacterized protein LOC120283995</fullName>
    </submittedName>
</protein>
<dbReference type="AlphaFoldDB" id="A0AB40D2X6"/>
<dbReference type="GeneID" id="120283995"/>
<evidence type="ECO:0000313" key="3">
    <source>
        <dbReference type="RefSeq" id="XP_039146756.1"/>
    </source>
</evidence>
<dbReference type="Gene3D" id="3.10.20.90">
    <property type="entry name" value="Phosphatidylinositol 3-kinase Catalytic Subunit, Chain A, domain 1"/>
    <property type="match status" value="1"/>
</dbReference>
<gene>
    <name evidence="3" type="primary">LOC120283995</name>
</gene>
<evidence type="ECO:0000259" key="1">
    <source>
        <dbReference type="PROSITE" id="PS50053"/>
    </source>
</evidence>
<dbReference type="InterPro" id="IPR000626">
    <property type="entry name" value="Ubiquitin-like_dom"/>
</dbReference>
<dbReference type="SUPFAM" id="SSF54236">
    <property type="entry name" value="Ubiquitin-like"/>
    <property type="match status" value="1"/>
</dbReference>
<organism evidence="2 3">
    <name type="scientific">Dioscorea cayennensis subsp. rotundata</name>
    <name type="common">White Guinea yam</name>
    <name type="synonym">Dioscorea rotundata</name>
    <dbReference type="NCBI Taxonomy" id="55577"/>
    <lineage>
        <taxon>Eukaryota</taxon>
        <taxon>Viridiplantae</taxon>
        <taxon>Streptophyta</taxon>
        <taxon>Embryophyta</taxon>
        <taxon>Tracheophyta</taxon>
        <taxon>Spermatophyta</taxon>
        <taxon>Magnoliopsida</taxon>
        <taxon>Liliopsida</taxon>
        <taxon>Dioscoreales</taxon>
        <taxon>Dioscoreaceae</taxon>
        <taxon>Dioscorea</taxon>
    </lineage>
</organism>
<proteinExistence type="predicted"/>
<evidence type="ECO:0000313" key="2">
    <source>
        <dbReference type="Proteomes" id="UP001515500"/>
    </source>
</evidence>
<name>A0AB40D2X6_DIOCR</name>
<dbReference type="InterPro" id="IPR029071">
    <property type="entry name" value="Ubiquitin-like_domsf"/>
</dbReference>
<feature type="domain" description="Ubiquitin-like" evidence="1">
    <location>
        <begin position="1"/>
        <end position="63"/>
    </location>
</feature>
<dbReference type="RefSeq" id="XP_039146756.1">
    <property type="nucleotide sequence ID" value="XM_039290822.1"/>
</dbReference>